<sequence>MISPAAKGERFLAVAGDVIKLIDVAMILKQRLGPIARRVPTREMPDWLVRLLARFMPDLRLIALELGNVRNLTNAKAKRILNWAPRSNEDCIVATAESLQRLGLLKA</sequence>
<dbReference type="RefSeq" id="WP_231581205.1">
    <property type="nucleotide sequence ID" value="NZ_JACHEK010000004.1"/>
</dbReference>
<evidence type="ECO:0000313" key="2">
    <source>
        <dbReference type="Proteomes" id="UP000538666"/>
    </source>
</evidence>
<name>A0A841JSU4_9BACT</name>
<reference evidence="1 2" key="1">
    <citation type="submission" date="2020-08" db="EMBL/GenBank/DDBJ databases">
        <title>Genomic Encyclopedia of Type Strains, Phase IV (KMG-IV): sequencing the most valuable type-strain genomes for metagenomic binning, comparative biology and taxonomic classification.</title>
        <authorList>
            <person name="Goeker M."/>
        </authorList>
    </citation>
    <scope>NUCLEOTIDE SEQUENCE [LARGE SCALE GENOMIC DNA]</scope>
    <source>
        <strain evidence="1 2">DSM 103733</strain>
    </source>
</reference>
<dbReference type="EMBL" id="JACHEK010000004">
    <property type="protein sequence ID" value="MBB6144473.1"/>
    <property type="molecule type" value="Genomic_DNA"/>
</dbReference>
<dbReference type="SUPFAM" id="SSF51735">
    <property type="entry name" value="NAD(P)-binding Rossmann-fold domains"/>
    <property type="match status" value="1"/>
</dbReference>
<keyword evidence="2" id="KW-1185">Reference proteome</keyword>
<dbReference type="AlphaFoldDB" id="A0A841JSU4"/>
<proteinExistence type="predicted"/>
<dbReference type="InterPro" id="IPR036291">
    <property type="entry name" value="NAD(P)-bd_dom_sf"/>
</dbReference>
<protein>
    <submittedName>
        <fullName evidence="1">Nucleoside-diphosphate-sugar epimerase</fullName>
    </submittedName>
</protein>
<dbReference type="Proteomes" id="UP000538666">
    <property type="component" value="Unassembled WGS sequence"/>
</dbReference>
<evidence type="ECO:0000313" key="1">
    <source>
        <dbReference type="EMBL" id="MBB6144473.1"/>
    </source>
</evidence>
<accession>A0A841JSU4</accession>
<dbReference type="Gene3D" id="3.40.50.720">
    <property type="entry name" value="NAD(P)-binding Rossmann-like Domain"/>
    <property type="match status" value="1"/>
</dbReference>
<gene>
    <name evidence="1" type="ORF">HNQ77_002425</name>
</gene>
<comment type="caution">
    <text evidence="1">The sequence shown here is derived from an EMBL/GenBank/DDBJ whole genome shotgun (WGS) entry which is preliminary data.</text>
</comment>
<organism evidence="1 2">
    <name type="scientific">Silvibacterium bohemicum</name>
    <dbReference type="NCBI Taxonomy" id="1577686"/>
    <lineage>
        <taxon>Bacteria</taxon>
        <taxon>Pseudomonadati</taxon>
        <taxon>Acidobacteriota</taxon>
        <taxon>Terriglobia</taxon>
        <taxon>Terriglobales</taxon>
        <taxon>Acidobacteriaceae</taxon>
        <taxon>Silvibacterium</taxon>
    </lineage>
</organism>